<comment type="caution">
    <text evidence="7">The sequence shown here is derived from an EMBL/GenBank/DDBJ whole genome shotgun (WGS) entry which is preliminary data.</text>
</comment>
<dbReference type="InterPro" id="IPR052185">
    <property type="entry name" value="IPC_Synthase-Related"/>
</dbReference>
<dbReference type="Pfam" id="PF14378">
    <property type="entry name" value="PAP2_3"/>
    <property type="match status" value="2"/>
</dbReference>
<dbReference type="AlphaFoldDB" id="A0A1Y2EB03"/>
<sequence>MADMDITDKKDDWKGAVIWKMPEWIEPVAIVSILLFAMFITRRKSYSIMDRARSPNYRPLIATEDSPRVSDDSDLPQVTNTRYPPKRRRILGIWTVQTPNSTRFAGHIHSRILQKFPFLVEMFYWAITYFFYRMTAYLSALWYGGKDGLWEVAQDHGIALLEMEAWALGSGATNGTQRWLEWRVQQWFIIGAEAGDWRRVFLTVLNRVYALIHIPGTVGFIAYYYTVAPNHPRFCTVRRTMSLLNLFAFFIFTVYPCMPPRLLPKEFGFIDTVNAEDAASVWMSGNYVNKLAAMPSMHFGYSFCIGCVFVYESGFLRQWCRLTRKRVEFDSAAELVSPSYPPSRSERDGQRSASARGMYLFTGILYPSIILLTIVATANHYFLDAVAAIFVVLVAFICNKMLLNFLVLEDWLLWAWRLEKPEPTTGLREKIK</sequence>
<dbReference type="PANTHER" id="PTHR31310:SF10">
    <property type="entry name" value="INOSITOLPHOSPHOTRANSFERASE AUR1_IPT1 DOMAIN-CONTAINING PROTEIN"/>
    <property type="match status" value="1"/>
</dbReference>
<gene>
    <name evidence="7" type="ORF">BCR38DRAFT_406406</name>
</gene>
<dbReference type="STRING" id="1141098.A0A1Y2EB03"/>
<dbReference type="InterPro" id="IPR026841">
    <property type="entry name" value="Aur1/Ipt1"/>
</dbReference>
<evidence type="ECO:0000256" key="4">
    <source>
        <dbReference type="ARBA" id="ARBA00023136"/>
    </source>
</evidence>
<evidence type="ECO:0000256" key="2">
    <source>
        <dbReference type="ARBA" id="ARBA00022692"/>
    </source>
</evidence>
<keyword evidence="2 5" id="KW-0812">Transmembrane</keyword>
<feature type="transmembrane region" description="Helical" evidence="5">
    <location>
        <begin position="385"/>
        <end position="408"/>
    </location>
</feature>
<feature type="transmembrane region" description="Helical" evidence="5">
    <location>
        <begin position="122"/>
        <end position="143"/>
    </location>
</feature>
<dbReference type="OrthoDB" id="2566866at2759"/>
<evidence type="ECO:0000259" key="6">
    <source>
        <dbReference type="Pfam" id="PF14378"/>
    </source>
</evidence>
<evidence type="ECO:0000256" key="5">
    <source>
        <dbReference type="SAM" id="Phobius"/>
    </source>
</evidence>
<proteinExistence type="predicted"/>
<feature type="domain" description="Inositolphosphotransferase Aur1/Ipt1" evidence="6">
    <location>
        <begin position="358"/>
        <end position="397"/>
    </location>
</feature>
<dbReference type="PANTHER" id="PTHR31310">
    <property type="match status" value="1"/>
</dbReference>
<keyword evidence="8" id="KW-1185">Reference proteome</keyword>
<name>A0A1Y2EB03_9PEZI</name>
<dbReference type="InParanoid" id="A0A1Y2EB03"/>
<reference evidence="7 8" key="1">
    <citation type="submission" date="2016-07" db="EMBL/GenBank/DDBJ databases">
        <title>Pervasive Adenine N6-methylation of Active Genes in Fungi.</title>
        <authorList>
            <consortium name="DOE Joint Genome Institute"/>
            <person name="Mondo S.J."/>
            <person name="Dannebaum R.O."/>
            <person name="Kuo R.C."/>
            <person name="Labutti K."/>
            <person name="Haridas S."/>
            <person name="Kuo A."/>
            <person name="Salamov A."/>
            <person name="Ahrendt S.R."/>
            <person name="Lipzen A."/>
            <person name="Sullivan W."/>
            <person name="Andreopoulos W.B."/>
            <person name="Clum A."/>
            <person name="Lindquist E."/>
            <person name="Daum C."/>
            <person name="Ramamoorthy G.K."/>
            <person name="Gryganskyi A."/>
            <person name="Culley D."/>
            <person name="Magnuson J.K."/>
            <person name="James T.Y."/>
            <person name="O'Malley M.A."/>
            <person name="Stajich J.E."/>
            <person name="Spatafora J.W."/>
            <person name="Visel A."/>
            <person name="Grigoriev I.V."/>
        </authorList>
    </citation>
    <scope>NUCLEOTIDE SEQUENCE [LARGE SCALE GENOMIC DNA]</scope>
    <source>
        <strain evidence="7 8">CBS 129021</strain>
    </source>
</reference>
<feature type="transmembrane region" description="Helical" evidence="5">
    <location>
        <begin position="357"/>
        <end position="379"/>
    </location>
</feature>
<dbReference type="Proteomes" id="UP000193689">
    <property type="component" value="Unassembled WGS sequence"/>
</dbReference>
<feature type="transmembrane region" description="Helical" evidence="5">
    <location>
        <begin position="299"/>
        <end position="316"/>
    </location>
</feature>
<keyword evidence="4 5" id="KW-0472">Membrane</keyword>
<dbReference type="GeneID" id="63774259"/>
<feature type="transmembrane region" description="Helical" evidence="5">
    <location>
        <begin position="240"/>
        <end position="258"/>
    </location>
</feature>
<dbReference type="CDD" id="cd03386">
    <property type="entry name" value="PAP2_Aur1_like"/>
    <property type="match status" value="1"/>
</dbReference>
<comment type="subcellular location">
    <subcellularLocation>
        <location evidence="1">Membrane</location>
        <topology evidence="1">Multi-pass membrane protein</topology>
    </subcellularLocation>
</comment>
<feature type="transmembrane region" description="Helical" evidence="5">
    <location>
        <begin position="208"/>
        <end position="228"/>
    </location>
</feature>
<dbReference type="GO" id="GO:0016020">
    <property type="term" value="C:membrane"/>
    <property type="evidence" value="ECO:0007669"/>
    <property type="project" value="UniProtKB-SubCell"/>
</dbReference>
<evidence type="ECO:0000256" key="3">
    <source>
        <dbReference type="ARBA" id="ARBA00022989"/>
    </source>
</evidence>
<evidence type="ECO:0000313" key="8">
    <source>
        <dbReference type="Proteomes" id="UP000193689"/>
    </source>
</evidence>
<feature type="domain" description="Inositolphosphotransferase Aur1/Ipt1" evidence="6">
    <location>
        <begin position="199"/>
        <end position="309"/>
    </location>
</feature>
<organism evidence="7 8">
    <name type="scientific">Pseudomassariella vexata</name>
    <dbReference type="NCBI Taxonomy" id="1141098"/>
    <lineage>
        <taxon>Eukaryota</taxon>
        <taxon>Fungi</taxon>
        <taxon>Dikarya</taxon>
        <taxon>Ascomycota</taxon>
        <taxon>Pezizomycotina</taxon>
        <taxon>Sordariomycetes</taxon>
        <taxon>Xylariomycetidae</taxon>
        <taxon>Amphisphaeriales</taxon>
        <taxon>Pseudomassariaceae</taxon>
        <taxon>Pseudomassariella</taxon>
    </lineage>
</organism>
<dbReference type="RefSeq" id="XP_040718771.1">
    <property type="nucleotide sequence ID" value="XM_040858047.1"/>
</dbReference>
<evidence type="ECO:0000313" key="7">
    <source>
        <dbReference type="EMBL" id="ORY68484.1"/>
    </source>
</evidence>
<protein>
    <recommendedName>
        <fullName evidence="6">Inositolphosphotransferase Aur1/Ipt1 domain-containing protein</fullName>
    </recommendedName>
</protein>
<evidence type="ECO:0000256" key="1">
    <source>
        <dbReference type="ARBA" id="ARBA00004141"/>
    </source>
</evidence>
<keyword evidence="3 5" id="KW-1133">Transmembrane helix</keyword>
<dbReference type="EMBL" id="MCFJ01000003">
    <property type="protein sequence ID" value="ORY68484.1"/>
    <property type="molecule type" value="Genomic_DNA"/>
</dbReference>
<feature type="transmembrane region" description="Helical" evidence="5">
    <location>
        <begin position="24"/>
        <end position="41"/>
    </location>
</feature>
<accession>A0A1Y2EB03</accession>